<dbReference type="Proteomes" id="UP000510621">
    <property type="component" value="Chromosome"/>
</dbReference>
<dbReference type="KEGG" id="this:HZT40_15595"/>
<accession>A0A7L6AUH7</accession>
<protein>
    <submittedName>
        <fullName evidence="1">Uncharacterized protein</fullName>
    </submittedName>
</protein>
<dbReference type="AlphaFoldDB" id="A0A7L6AUH7"/>
<gene>
    <name evidence="1" type="ORF">HZT40_15595</name>
</gene>
<evidence type="ECO:0000313" key="1">
    <source>
        <dbReference type="EMBL" id="QLQ32775.1"/>
    </source>
</evidence>
<name>A0A7L6AUH7_9GAMM</name>
<sequence>MMVSAGMNPATGGSGTVMTANTSGENVAFLGTSVDGASGALGVSKAGKNTAALLSEPRMIVLYNDAGEAITSIAKSQEGAGEGGNITIRQPDGEGVFSAGYNAEMGGGDACVYRVRSRMCFV</sequence>
<keyword evidence="2" id="KW-1185">Reference proteome</keyword>
<dbReference type="EMBL" id="CP059265">
    <property type="protein sequence ID" value="QLQ32775.1"/>
    <property type="molecule type" value="Genomic_DNA"/>
</dbReference>
<evidence type="ECO:0000313" key="2">
    <source>
        <dbReference type="Proteomes" id="UP000510621"/>
    </source>
</evidence>
<reference evidence="1" key="1">
    <citation type="submission" date="2020-06" db="EMBL/GenBank/DDBJ databases">
        <title>Analysis procedures for assessing recovery of high quality, complete, closed genomes from Nanopore long read metagenome sequencing.</title>
        <authorList>
            <person name="Bessarab I."/>
            <person name="Arumugam K."/>
            <person name="Haryono M."/>
            <person name="Liu X."/>
            <person name="Roy S."/>
            <person name="Zuniga-Montanez R.E."/>
            <person name="Qiu G."/>
            <person name="Drautz-Moses D.I."/>
            <person name="Law Y.Y."/>
            <person name="Wuertz S."/>
            <person name="Lauro F.M."/>
            <person name="Huson D.H."/>
            <person name="Williams R.B."/>
        </authorList>
    </citation>
    <scope>NUCLEOTIDE SEQUENCE [LARGE SCALE GENOMIC DNA]</scope>
    <source>
        <strain evidence="1">SSD2</strain>
    </source>
</reference>
<organism evidence="1 2">
    <name type="scientific">Candidatus Thiothrix singaporensis</name>
    <dbReference type="NCBI Taxonomy" id="2799669"/>
    <lineage>
        <taxon>Bacteria</taxon>
        <taxon>Pseudomonadati</taxon>
        <taxon>Pseudomonadota</taxon>
        <taxon>Gammaproteobacteria</taxon>
        <taxon>Thiotrichales</taxon>
        <taxon>Thiotrichaceae</taxon>
        <taxon>Thiothrix</taxon>
    </lineage>
</organism>
<proteinExistence type="predicted"/>